<feature type="compositionally biased region" description="Polar residues" evidence="1">
    <location>
        <begin position="43"/>
        <end position="55"/>
    </location>
</feature>
<feature type="region of interest" description="Disordered" evidence="1">
    <location>
        <begin position="23"/>
        <end position="82"/>
    </location>
</feature>
<proteinExistence type="predicted"/>
<protein>
    <submittedName>
        <fullName evidence="3">Uncharacterized protein</fullName>
    </submittedName>
</protein>
<dbReference type="EMBL" id="CP043538">
    <property type="protein sequence ID" value="QGY00763.1"/>
    <property type="molecule type" value="Genomic_DNA"/>
</dbReference>
<sequence>MLKVLALPAACLILCGTAIAQDGPGLAPLNPPDRAQPVPVNEPEQTSSTAPTTVPSGAVGVRGPDGERAEVAGPALRGSDPAAARTVAALKGPSGGPRPWCAQERRVGTGAGFCLIN</sequence>
<evidence type="ECO:0000256" key="1">
    <source>
        <dbReference type="SAM" id="MobiDB-lite"/>
    </source>
</evidence>
<dbReference type="Proteomes" id="UP000012488">
    <property type="component" value="Chromosome"/>
</dbReference>
<feature type="chain" id="PRO_5025653938" evidence="2">
    <location>
        <begin position="21"/>
        <end position="117"/>
    </location>
</feature>
<reference evidence="3 4" key="1">
    <citation type="journal article" date="2012" name="Genet. Mol. Biol.">
        <title>Analysis of 16S rRNA and mxaF genes revealing insights into Methylobacterium niche-specific plant association.</title>
        <authorList>
            <person name="Dourado M.N."/>
            <person name="Andreote F.D."/>
            <person name="Dini-Andreote F."/>
            <person name="Conti R."/>
            <person name="Araujo J.M."/>
            <person name="Araujo W.L."/>
        </authorList>
    </citation>
    <scope>NUCLEOTIDE SEQUENCE [LARGE SCALE GENOMIC DNA]</scope>
    <source>
        <strain evidence="3 4">SR1.6/6</strain>
    </source>
</reference>
<organism evidence="3 4">
    <name type="scientific">Methylobacterium mesophilicum SR1.6/6</name>
    <dbReference type="NCBI Taxonomy" id="908290"/>
    <lineage>
        <taxon>Bacteria</taxon>
        <taxon>Pseudomonadati</taxon>
        <taxon>Pseudomonadota</taxon>
        <taxon>Alphaproteobacteria</taxon>
        <taxon>Hyphomicrobiales</taxon>
        <taxon>Methylobacteriaceae</taxon>
        <taxon>Methylobacterium</taxon>
    </lineage>
</organism>
<reference evidence="3 4" key="2">
    <citation type="journal article" date="2013" name="Genome Announc.">
        <title>Draft Genome Sequence of Methylobacterium mesophilicum Strain SR1.6/6, Isolated from Citrus sinensis.</title>
        <authorList>
            <person name="Marinho Almeida D."/>
            <person name="Dini-Andreote F."/>
            <person name="Camargo Neves A.A."/>
            <person name="Juca Ramos R.T."/>
            <person name="Andreote F.D."/>
            <person name="Carneiro A.R."/>
            <person name="Oliveira de Souza Lima A."/>
            <person name="Caracciolo Gomes de Sa P.H."/>
            <person name="Ribeiro Barbosa M.S."/>
            <person name="Araujo W.L."/>
            <person name="Silva A."/>
        </authorList>
    </citation>
    <scope>NUCLEOTIDE SEQUENCE [LARGE SCALE GENOMIC DNA]</scope>
    <source>
        <strain evidence="3 4">SR1.6/6</strain>
    </source>
</reference>
<dbReference type="RefSeq" id="WP_010687366.1">
    <property type="nucleotide sequence ID" value="NZ_CP043538.1"/>
</dbReference>
<evidence type="ECO:0000313" key="4">
    <source>
        <dbReference type="Proteomes" id="UP000012488"/>
    </source>
</evidence>
<accession>A0A6B9FA70</accession>
<dbReference type="AlphaFoldDB" id="A0A6B9FA70"/>
<keyword evidence="2" id="KW-0732">Signal</keyword>
<evidence type="ECO:0000256" key="2">
    <source>
        <dbReference type="SAM" id="SignalP"/>
    </source>
</evidence>
<feature type="signal peptide" evidence="2">
    <location>
        <begin position="1"/>
        <end position="20"/>
    </location>
</feature>
<dbReference type="OrthoDB" id="8005969at2"/>
<dbReference type="KEGG" id="mmes:MMSR116_01705"/>
<name>A0A6B9FA70_9HYPH</name>
<evidence type="ECO:0000313" key="3">
    <source>
        <dbReference type="EMBL" id="QGY00763.1"/>
    </source>
</evidence>
<gene>
    <name evidence="3" type="ORF">MMSR116_01705</name>
</gene>